<gene>
    <name evidence="3" type="primary">jg5027</name>
    <name evidence="3" type="ORF">PAEG_LOCUS12737</name>
</gene>
<comment type="caution">
    <text evidence="3">The sequence shown here is derived from an EMBL/GenBank/DDBJ whole genome shotgun (WGS) entry which is preliminary data.</text>
</comment>
<proteinExistence type="predicted"/>
<organism evidence="3 4">
    <name type="scientific">Pararge aegeria aegeria</name>
    <dbReference type="NCBI Taxonomy" id="348720"/>
    <lineage>
        <taxon>Eukaryota</taxon>
        <taxon>Metazoa</taxon>
        <taxon>Ecdysozoa</taxon>
        <taxon>Arthropoda</taxon>
        <taxon>Hexapoda</taxon>
        <taxon>Insecta</taxon>
        <taxon>Pterygota</taxon>
        <taxon>Neoptera</taxon>
        <taxon>Endopterygota</taxon>
        <taxon>Lepidoptera</taxon>
        <taxon>Glossata</taxon>
        <taxon>Ditrysia</taxon>
        <taxon>Papilionoidea</taxon>
        <taxon>Nymphalidae</taxon>
        <taxon>Satyrinae</taxon>
        <taxon>Satyrini</taxon>
        <taxon>Parargina</taxon>
        <taxon>Pararge</taxon>
    </lineage>
</organism>
<evidence type="ECO:0000256" key="1">
    <source>
        <dbReference type="SAM" id="MobiDB-lite"/>
    </source>
</evidence>
<evidence type="ECO:0000313" key="4">
    <source>
        <dbReference type="Proteomes" id="UP000838756"/>
    </source>
</evidence>
<dbReference type="Proteomes" id="UP000838756">
    <property type="component" value="Unassembled WGS sequence"/>
</dbReference>
<keyword evidence="4" id="KW-1185">Reference proteome</keyword>
<feature type="region of interest" description="Disordered" evidence="1">
    <location>
        <begin position="65"/>
        <end position="85"/>
    </location>
</feature>
<protein>
    <submittedName>
        <fullName evidence="3">Jg5027 protein</fullName>
    </submittedName>
</protein>
<evidence type="ECO:0000256" key="2">
    <source>
        <dbReference type="SAM" id="SignalP"/>
    </source>
</evidence>
<evidence type="ECO:0000313" key="3">
    <source>
        <dbReference type="EMBL" id="CAH2235050.1"/>
    </source>
</evidence>
<feature type="chain" id="PRO_5035918176" evidence="2">
    <location>
        <begin position="22"/>
        <end position="96"/>
    </location>
</feature>
<dbReference type="AlphaFoldDB" id="A0A8S4RCJ6"/>
<accession>A0A8S4RCJ6</accession>
<name>A0A8S4RCJ6_9NEOP</name>
<keyword evidence="2" id="KW-0732">Signal</keyword>
<reference evidence="3" key="1">
    <citation type="submission" date="2022-03" db="EMBL/GenBank/DDBJ databases">
        <authorList>
            <person name="Lindestad O."/>
        </authorList>
    </citation>
    <scope>NUCLEOTIDE SEQUENCE</scope>
</reference>
<dbReference type="EMBL" id="CAKXAJ010025109">
    <property type="protein sequence ID" value="CAH2235050.1"/>
    <property type="molecule type" value="Genomic_DNA"/>
</dbReference>
<sequence length="96" mass="10372">MLAALSLWMAKLIICPRTPEGKTRAPISGVTRTWIVTTVTGAFGLSHYQSKSPFDVPSFPNVVEPWGSSHDEHSRSPPLPGDAVTTPQVVISFSPK</sequence>
<feature type="signal peptide" evidence="2">
    <location>
        <begin position="1"/>
        <end position="21"/>
    </location>
</feature>